<dbReference type="STRING" id="417373.GCA_001570685_01427"/>
<dbReference type="RefSeq" id="WP_054653749.1">
    <property type="nucleotide sequence ID" value="NZ_AZGC01000057.1"/>
</dbReference>
<comment type="caution">
    <text evidence="1">The sequence shown here is derived from an EMBL/GenBank/DDBJ whole genome shotgun (WGS) entry which is preliminary data.</text>
</comment>
<reference evidence="1 2" key="1">
    <citation type="journal article" date="2015" name="Genome Announc.">
        <title>Expanding the biotechnology potential of lactobacilli through comparative genomics of 213 strains and associated genera.</title>
        <authorList>
            <person name="Sun Z."/>
            <person name="Harris H.M."/>
            <person name="McCann A."/>
            <person name="Guo C."/>
            <person name="Argimon S."/>
            <person name="Zhang W."/>
            <person name="Yang X."/>
            <person name="Jeffery I.B."/>
            <person name="Cooney J.C."/>
            <person name="Kagawa T.F."/>
            <person name="Liu W."/>
            <person name="Song Y."/>
            <person name="Salvetti E."/>
            <person name="Wrobel A."/>
            <person name="Rasinkangas P."/>
            <person name="Parkhill J."/>
            <person name="Rea M.C."/>
            <person name="O'Sullivan O."/>
            <person name="Ritari J."/>
            <person name="Douillard F.P."/>
            <person name="Paul Ross R."/>
            <person name="Yang R."/>
            <person name="Briner A.E."/>
            <person name="Felis G.E."/>
            <person name="de Vos W.M."/>
            <person name="Barrangou R."/>
            <person name="Klaenhammer T.R."/>
            <person name="Caufield P.W."/>
            <person name="Cui Y."/>
            <person name="Zhang H."/>
            <person name="O'Toole P.W."/>
        </authorList>
    </citation>
    <scope>NUCLEOTIDE SEQUENCE [LARGE SCALE GENOMIC DNA]</scope>
    <source>
        <strain evidence="1 2">DSM 18793</strain>
    </source>
</reference>
<proteinExistence type="predicted"/>
<keyword evidence="2" id="KW-1185">Reference proteome</keyword>
<gene>
    <name evidence="1" type="ORF">FC21_GL000362</name>
</gene>
<dbReference type="AlphaFoldDB" id="A0A0R1ULD7"/>
<dbReference type="EMBL" id="AZGC01000057">
    <property type="protein sequence ID" value="KRL92314.1"/>
    <property type="molecule type" value="Genomic_DNA"/>
</dbReference>
<dbReference type="PATRIC" id="fig|1423742.4.peg.379"/>
<protein>
    <recommendedName>
        <fullName evidence="3">IrrE N-terminal-like domain-containing protein</fullName>
    </recommendedName>
</protein>
<evidence type="ECO:0000313" key="2">
    <source>
        <dbReference type="Proteomes" id="UP000051084"/>
    </source>
</evidence>
<organism evidence="1 2">
    <name type="scientific">Limosilactobacillus equigenerosi DSM 18793 = JCM 14505</name>
    <dbReference type="NCBI Taxonomy" id="1423742"/>
    <lineage>
        <taxon>Bacteria</taxon>
        <taxon>Bacillati</taxon>
        <taxon>Bacillota</taxon>
        <taxon>Bacilli</taxon>
        <taxon>Lactobacillales</taxon>
        <taxon>Lactobacillaceae</taxon>
        <taxon>Limosilactobacillus</taxon>
    </lineage>
</organism>
<dbReference type="OrthoDB" id="2300334at2"/>
<sequence>MKDLERIEDMYPELRFWLIDVPNPHYHGHIDGNDVYLNANHDDLDWLKTALHECSHWEFDNGDLSNRNEHRVLIAEKWANYAADHWPVGILG</sequence>
<evidence type="ECO:0000313" key="1">
    <source>
        <dbReference type="EMBL" id="KRL92314.1"/>
    </source>
</evidence>
<evidence type="ECO:0008006" key="3">
    <source>
        <dbReference type="Google" id="ProtNLM"/>
    </source>
</evidence>
<name>A0A0R1ULD7_9LACO</name>
<accession>A0A0R1ULD7</accession>
<dbReference type="Proteomes" id="UP000051084">
    <property type="component" value="Unassembled WGS sequence"/>
</dbReference>